<keyword evidence="11" id="KW-0784">Thiamine biosynthesis</keyword>
<evidence type="ECO:0000256" key="9">
    <source>
        <dbReference type="ARBA" id="ARBA00022840"/>
    </source>
</evidence>
<dbReference type="UniPathway" id="UPA00060">
    <property type="reaction ID" value="UER00139"/>
</dbReference>
<comment type="catalytic activity">
    <reaction evidence="1">
        <text>5-(2-hydroxyethyl)-4-methylthiazole + ATP = 4-methyl-5-(2-phosphooxyethyl)-thiazole + ADP + H(+)</text>
        <dbReference type="Rhea" id="RHEA:24212"/>
        <dbReference type="ChEBI" id="CHEBI:15378"/>
        <dbReference type="ChEBI" id="CHEBI:17957"/>
        <dbReference type="ChEBI" id="CHEBI:30616"/>
        <dbReference type="ChEBI" id="CHEBI:58296"/>
        <dbReference type="ChEBI" id="CHEBI:456216"/>
        <dbReference type="EC" id="2.7.1.50"/>
    </reaction>
</comment>
<keyword evidence="6" id="KW-0479">Metal-binding</keyword>
<dbReference type="STRING" id="564608.C1N5C9"/>
<evidence type="ECO:0000256" key="6">
    <source>
        <dbReference type="ARBA" id="ARBA00022723"/>
    </source>
</evidence>
<dbReference type="InterPro" id="IPR029056">
    <property type="entry name" value="Ribokinase-like"/>
</dbReference>
<dbReference type="Gene3D" id="3.40.1190.20">
    <property type="match status" value="1"/>
</dbReference>
<accession>C1N5C9</accession>
<dbReference type="EMBL" id="GG663747">
    <property type="protein sequence ID" value="EEH53088.1"/>
    <property type="molecule type" value="Genomic_DNA"/>
</dbReference>
<evidence type="ECO:0000256" key="1">
    <source>
        <dbReference type="ARBA" id="ARBA00001771"/>
    </source>
</evidence>
<dbReference type="eggNOG" id="ENOG502QS2M">
    <property type="taxonomic scope" value="Eukaryota"/>
</dbReference>
<dbReference type="SUPFAM" id="SSF53613">
    <property type="entry name" value="Ribokinase-like"/>
    <property type="match status" value="1"/>
</dbReference>
<dbReference type="GO" id="GO:0009229">
    <property type="term" value="P:thiamine diphosphate biosynthetic process"/>
    <property type="evidence" value="ECO:0007669"/>
    <property type="project" value="UniProtKB-UniPathway"/>
</dbReference>
<comment type="cofactor">
    <cofactor evidence="2">
        <name>Mg(2+)</name>
        <dbReference type="ChEBI" id="CHEBI:18420"/>
    </cofactor>
</comment>
<evidence type="ECO:0000256" key="3">
    <source>
        <dbReference type="ARBA" id="ARBA00004868"/>
    </source>
</evidence>
<sequence length="430" mass="44851">MGYKKWSVTEGDAPGFGGVEGIAPMVISSVASALGAVVGVKLLGGLSEHARDRRRSRPNTPRQSVGDAASPAGAALPSKKPQIFKPRRRPRNAAHWSPDDSTTAVVTAAGATRPKVQLIANAATCAKVVDVALAAGAKPIMGATTPAEASETCDKVDATLLNFGTPTTEAIAAAVASASIVVVDPVGCGLDARGVNVKRWLDYRMNGKPNTIHTLVKGNASEMAALMRMYGLRNEEMKLCDAAGVTTSDTAENEVASNAAAAGRSFSPPSSPSKAVSKREAAREKAIRDEITILNCLKTLSDATDAYVVMTGDVDYGVPCAYHGDGRPWAIRRVLYTGSHTTAFEDDSCAWLREWTGAGCCLGGVIATFVAAVGLRNEGGEGDPVRAACAWYRRVASATQDKGRGVDGPASFQVAFFDALHAASRDSQRA</sequence>
<dbReference type="EC" id="2.7.1.50" evidence="4"/>
<keyword evidence="10" id="KW-0460">Magnesium</keyword>
<dbReference type="Pfam" id="PF02110">
    <property type="entry name" value="HK"/>
    <property type="match status" value="2"/>
</dbReference>
<dbReference type="GO" id="GO:0005524">
    <property type="term" value="F:ATP binding"/>
    <property type="evidence" value="ECO:0007669"/>
    <property type="project" value="UniProtKB-KW"/>
</dbReference>
<dbReference type="GeneID" id="9688386"/>
<evidence type="ECO:0000256" key="7">
    <source>
        <dbReference type="ARBA" id="ARBA00022741"/>
    </source>
</evidence>
<dbReference type="InterPro" id="IPR000417">
    <property type="entry name" value="Hyethyz_kinase"/>
</dbReference>
<dbReference type="OrthoDB" id="4994at2759"/>
<keyword evidence="5" id="KW-0808">Transferase</keyword>
<evidence type="ECO:0000256" key="10">
    <source>
        <dbReference type="ARBA" id="ARBA00022842"/>
    </source>
</evidence>
<gene>
    <name evidence="13" type="primary">THIM</name>
    <name evidence="13" type="ORF">MICPUCDRAFT_42613</name>
</gene>
<proteinExistence type="predicted"/>
<evidence type="ECO:0000256" key="8">
    <source>
        <dbReference type="ARBA" id="ARBA00022777"/>
    </source>
</evidence>
<evidence type="ECO:0000313" key="14">
    <source>
        <dbReference type="Proteomes" id="UP000001876"/>
    </source>
</evidence>
<keyword evidence="8" id="KW-0418">Kinase</keyword>
<feature type="region of interest" description="Disordered" evidence="12">
    <location>
        <begin position="48"/>
        <end position="103"/>
    </location>
</feature>
<evidence type="ECO:0000256" key="12">
    <source>
        <dbReference type="SAM" id="MobiDB-lite"/>
    </source>
</evidence>
<evidence type="ECO:0000256" key="11">
    <source>
        <dbReference type="ARBA" id="ARBA00022977"/>
    </source>
</evidence>
<dbReference type="GO" id="GO:0009228">
    <property type="term" value="P:thiamine biosynthetic process"/>
    <property type="evidence" value="ECO:0007669"/>
    <property type="project" value="UniProtKB-KW"/>
</dbReference>
<comment type="pathway">
    <text evidence="3">Cofactor biosynthesis; thiamine diphosphate biosynthesis; 4-methyl-5-(2-phosphoethyl)-thiazole from 5-(2-hydroxyethyl)-4-methylthiazole: step 1/1.</text>
</comment>
<dbReference type="KEGG" id="mpp:MICPUCDRAFT_42613"/>
<keyword evidence="14" id="KW-1185">Reference proteome</keyword>
<feature type="region of interest" description="Disordered" evidence="12">
    <location>
        <begin position="256"/>
        <end position="279"/>
    </location>
</feature>
<name>C1N5C9_MICPC</name>
<dbReference type="RefSeq" id="XP_003063149.1">
    <property type="nucleotide sequence ID" value="XM_003063103.1"/>
</dbReference>
<dbReference type="GO" id="GO:0000287">
    <property type="term" value="F:magnesium ion binding"/>
    <property type="evidence" value="ECO:0007669"/>
    <property type="project" value="InterPro"/>
</dbReference>
<keyword evidence="7" id="KW-0547">Nucleotide-binding</keyword>
<keyword evidence="9" id="KW-0067">ATP-binding</keyword>
<evidence type="ECO:0000313" key="13">
    <source>
        <dbReference type="EMBL" id="EEH53088.1"/>
    </source>
</evidence>
<dbReference type="AlphaFoldDB" id="C1N5C9"/>
<organism evidence="14">
    <name type="scientific">Micromonas pusilla (strain CCMP1545)</name>
    <name type="common">Picoplanktonic green alga</name>
    <dbReference type="NCBI Taxonomy" id="564608"/>
    <lineage>
        <taxon>Eukaryota</taxon>
        <taxon>Viridiplantae</taxon>
        <taxon>Chlorophyta</taxon>
        <taxon>Mamiellophyceae</taxon>
        <taxon>Mamiellales</taxon>
        <taxon>Mamiellaceae</taxon>
        <taxon>Micromonas</taxon>
    </lineage>
</organism>
<protein>
    <recommendedName>
        <fullName evidence="4">hydroxyethylthiazole kinase</fullName>
        <ecNumber evidence="4">2.7.1.50</ecNumber>
    </recommendedName>
</protein>
<reference evidence="13 14" key="1">
    <citation type="journal article" date="2009" name="Science">
        <title>Green evolution and dynamic adaptations revealed by genomes of the marine picoeukaryotes Micromonas.</title>
        <authorList>
            <person name="Worden A.Z."/>
            <person name="Lee J.H."/>
            <person name="Mock T."/>
            <person name="Rouze P."/>
            <person name="Simmons M.P."/>
            <person name="Aerts A.L."/>
            <person name="Allen A.E."/>
            <person name="Cuvelier M.L."/>
            <person name="Derelle E."/>
            <person name="Everett M.V."/>
            <person name="Foulon E."/>
            <person name="Grimwood J."/>
            <person name="Gundlach H."/>
            <person name="Henrissat B."/>
            <person name="Napoli C."/>
            <person name="McDonald S.M."/>
            <person name="Parker M.S."/>
            <person name="Rombauts S."/>
            <person name="Salamov A."/>
            <person name="Von Dassow P."/>
            <person name="Badger J.H."/>
            <person name="Coutinho P.M."/>
            <person name="Demir E."/>
            <person name="Dubchak I."/>
            <person name="Gentemann C."/>
            <person name="Eikrem W."/>
            <person name="Gready J.E."/>
            <person name="John U."/>
            <person name="Lanier W."/>
            <person name="Lindquist E.A."/>
            <person name="Lucas S."/>
            <person name="Mayer K.F."/>
            <person name="Moreau H."/>
            <person name="Not F."/>
            <person name="Otillar R."/>
            <person name="Panaud O."/>
            <person name="Pangilinan J."/>
            <person name="Paulsen I."/>
            <person name="Piegu B."/>
            <person name="Poliakov A."/>
            <person name="Robbens S."/>
            <person name="Schmutz J."/>
            <person name="Toulza E."/>
            <person name="Wyss T."/>
            <person name="Zelensky A."/>
            <person name="Zhou K."/>
            <person name="Armbrust E.V."/>
            <person name="Bhattacharya D."/>
            <person name="Goodenough U.W."/>
            <person name="Van de Peer Y."/>
            <person name="Grigoriev I.V."/>
        </authorList>
    </citation>
    <scope>NUCLEOTIDE SEQUENCE [LARGE SCALE GENOMIC DNA]</scope>
    <source>
        <strain evidence="13 14">CCMP1545</strain>
    </source>
</reference>
<evidence type="ECO:0000256" key="4">
    <source>
        <dbReference type="ARBA" id="ARBA00012129"/>
    </source>
</evidence>
<feature type="compositionally biased region" description="Low complexity" evidence="12">
    <location>
        <begin position="256"/>
        <end position="275"/>
    </location>
</feature>
<evidence type="ECO:0000256" key="2">
    <source>
        <dbReference type="ARBA" id="ARBA00001946"/>
    </source>
</evidence>
<dbReference type="Proteomes" id="UP000001876">
    <property type="component" value="Unassembled WGS sequence"/>
</dbReference>
<dbReference type="GO" id="GO:0004417">
    <property type="term" value="F:hydroxyethylthiazole kinase activity"/>
    <property type="evidence" value="ECO:0007669"/>
    <property type="project" value="UniProtKB-EC"/>
</dbReference>
<evidence type="ECO:0000256" key="5">
    <source>
        <dbReference type="ARBA" id="ARBA00022679"/>
    </source>
</evidence>
<dbReference type="PRINTS" id="PR01099">
    <property type="entry name" value="HYETHTZKNASE"/>
</dbReference>